<evidence type="ECO:0000256" key="1">
    <source>
        <dbReference type="SAM" id="SignalP"/>
    </source>
</evidence>
<protein>
    <submittedName>
        <fullName evidence="2">Uncharacterized protein</fullName>
    </submittedName>
</protein>
<feature type="chain" id="PRO_5013144097" evidence="1">
    <location>
        <begin position="20"/>
        <end position="110"/>
    </location>
</feature>
<dbReference type="AlphaFoldDB" id="A0A224Y5J6"/>
<sequence>MIYLMLVFLLLHNVVDGNAAKSQAKSKTEYFCDTKFTCNFGRKQTCLIKNGIYSPSTCVDGNTDCISHWKKECTQKTLPKCLDRTTECICICVQGQNEEGIFEKLKNKIG</sequence>
<name>A0A224Y5J6_9ACAR</name>
<organism evidence="2">
    <name type="scientific">Rhipicephalus zambeziensis</name>
    <dbReference type="NCBI Taxonomy" id="60191"/>
    <lineage>
        <taxon>Eukaryota</taxon>
        <taxon>Metazoa</taxon>
        <taxon>Ecdysozoa</taxon>
        <taxon>Arthropoda</taxon>
        <taxon>Chelicerata</taxon>
        <taxon>Arachnida</taxon>
        <taxon>Acari</taxon>
        <taxon>Parasitiformes</taxon>
        <taxon>Ixodida</taxon>
        <taxon>Ixodoidea</taxon>
        <taxon>Ixodidae</taxon>
        <taxon>Rhipicephalinae</taxon>
        <taxon>Rhipicephalus</taxon>
        <taxon>Rhipicephalus</taxon>
    </lineage>
</organism>
<feature type="signal peptide" evidence="1">
    <location>
        <begin position="1"/>
        <end position="19"/>
    </location>
</feature>
<reference evidence="2" key="1">
    <citation type="journal article" date="2017" name="Parasit. Vectors">
        <title>Sialotranscriptomics of Rhipicephalus zambeziensis reveals intricate expression profiles of secretory proteins and suggests tight temporal transcriptional regulation during blood-feeding.</title>
        <authorList>
            <person name="de Castro M.H."/>
            <person name="de Klerk D."/>
            <person name="Pienaar R."/>
            <person name="Rees D.J.G."/>
            <person name="Mans B.J."/>
        </authorList>
    </citation>
    <scope>NUCLEOTIDE SEQUENCE</scope>
    <source>
        <tissue evidence="2">Salivary glands</tissue>
    </source>
</reference>
<proteinExistence type="predicted"/>
<accession>A0A224Y5J6</accession>
<dbReference type="EMBL" id="GFPF01001680">
    <property type="protein sequence ID" value="MAA12826.1"/>
    <property type="molecule type" value="Transcribed_RNA"/>
</dbReference>
<evidence type="ECO:0000313" key="2">
    <source>
        <dbReference type="EMBL" id="MAA12826.1"/>
    </source>
</evidence>
<keyword evidence="1" id="KW-0732">Signal</keyword>